<keyword evidence="1 4" id="KW-0547">Nucleotide-binding</keyword>
<reference evidence="7 8" key="1">
    <citation type="submission" date="2017-08" db="EMBL/GenBank/DDBJ databases">
        <title>Infants hospitalized years apart are colonized by the same room-sourced microbial strains.</title>
        <authorList>
            <person name="Brooks B."/>
            <person name="Olm M.R."/>
            <person name="Firek B.A."/>
            <person name="Baker R."/>
            <person name="Thomas B.C."/>
            <person name="Morowitz M.J."/>
            <person name="Banfield J.F."/>
        </authorList>
    </citation>
    <scope>NUCLEOTIDE SEQUENCE [LARGE SCALE GENOMIC DNA]</scope>
    <source>
        <strain evidence="7">S2_018_000_R2_104</strain>
    </source>
</reference>
<evidence type="ECO:0000256" key="3">
    <source>
        <dbReference type="ARBA" id="ARBA00023134"/>
    </source>
</evidence>
<name>A0A2W5A780_9BACT</name>
<accession>A0A2W5A780</accession>
<evidence type="ECO:0000256" key="4">
    <source>
        <dbReference type="HAMAP-Rule" id="MF_00636"/>
    </source>
</evidence>
<feature type="domain" description="RapZ C-terminal" evidence="6">
    <location>
        <begin position="161"/>
        <end position="279"/>
    </location>
</feature>
<dbReference type="HAMAP" id="MF_00636">
    <property type="entry name" value="RapZ_like"/>
    <property type="match status" value="1"/>
</dbReference>
<evidence type="ECO:0000313" key="8">
    <source>
        <dbReference type="Proteomes" id="UP000249557"/>
    </source>
</evidence>
<comment type="caution">
    <text evidence="4">Lacks conserved residue(s) required for the propagation of feature annotation.</text>
</comment>
<dbReference type="PANTHER" id="PTHR30448">
    <property type="entry name" value="RNASE ADAPTER PROTEIN RAPZ"/>
    <property type="match status" value="1"/>
</dbReference>
<evidence type="ECO:0000313" key="7">
    <source>
        <dbReference type="EMBL" id="PZO89087.1"/>
    </source>
</evidence>
<keyword evidence="2 4" id="KW-0067">ATP-binding</keyword>
<dbReference type="SUPFAM" id="SSF52540">
    <property type="entry name" value="P-loop containing nucleoside triphosphate hydrolases"/>
    <property type="match status" value="1"/>
</dbReference>
<dbReference type="InterPro" id="IPR027417">
    <property type="entry name" value="P-loop_NTPase"/>
</dbReference>
<keyword evidence="3 4" id="KW-0342">GTP-binding</keyword>
<gene>
    <name evidence="7" type="ORF">DI626_00025</name>
</gene>
<sequence>MSQPINPPLFITGLSGAGMSSALKVLEDLGYEVFDNFPLTLLDALLEGTTDQAKPIAIGIDTRTRGFDPQAIIAKVKSLQSRLFMITCDEAVLQKRFSETRRKHPLAVDRPVSAGIKRELALLYDLRGIADSIIDTTELSIHDLRRVLAGLCGGAAENKVSVTILSFGFKNGLPREADMVMDVRFLKNPHWDETLRPQTGRDKPVQDYIAKDAALAPFLNNFKTMIEPLLPLYGEEGKSYLTIALGCTGGKHRSVFVAEEIGAWLQQKNIPVSIEHRDINRF</sequence>
<comment type="caution">
    <text evidence="7">The sequence shown here is derived from an EMBL/GenBank/DDBJ whole genome shotgun (WGS) entry which is preliminary data.</text>
</comment>
<dbReference type="InterPro" id="IPR053930">
    <property type="entry name" value="RapZ-like_N"/>
</dbReference>
<evidence type="ECO:0000259" key="5">
    <source>
        <dbReference type="Pfam" id="PF03668"/>
    </source>
</evidence>
<evidence type="ECO:0000259" key="6">
    <source>
        <dbReference type="Pfam" id="PF22740"/>
    </source>
</evidence>
<evidence type="ECO:0000256" key="2">
    <source>
        <dbReference type="ARBA" id="ARBA00022840"/>
    </source>
</evidence>
<dbReference type="InterPro" id="IPR005337">
    <property type="entry name" value="RapZ-like"/>
</dbReference>
<protein>
    <submittedName>
        <fullName evidence="7">RNase adapter RapZ</fullName>
    </submittedName>
</protein>
<dbReference type="Pfam" id="PF03668">
    <property type="entry name" value="RapZ-like_N"/>
    <property type="match status" value="1"/>
</dbReference>
<dbReference type="InterPro" id="IPR053931">
    <property type="entry name" value="RapZ_C"/>
</dbReference>
<evidence type="ECO:0000256" key="1">
    <source>
        <dbReference type="ARBA" id="ARBA00022741"/>
    </source>
</evidence>
<feature type="domain" description="RapZ-like N-terminal" evidence="5">
    <location>
        <begin position="10"/>
        <end position="148"/>
    </location>
</feature>
<dbReference type="EMBL" id="QFNK01000001">
    <property type="protein sequence ID" value="PZO89087.1"/>
    <property type="molecule type" value="Genomic_DNA"/>
</dbReference>
<dbReference type="AlphaFoldDB" id="A0A2W5A780"/>
<dbReference type="Pfam" id="PF22740">
    <property type="entry name" value="PapZ_C"/>
    <property type="match status" value="1"/>
</dbReference>
<dbReference type="Proteomes" id="UP000249557">
    <property type="component" value="Unassembled WGS sequence"/>
</dbReference>
<dbReference type="GO" id="GO:0005524">
    <property type="term" value="F:ATP binding"/>
    <property type="evidence" value="ECO:0007669"/>
    <property type="project" value="UniProtKB-UniRule"/>
</dbReference>
<dbReference type="GO" id="GO:0005525">
    <property type="term" value="F:GTP binding"/>
    <property type="evidence" value="ECO:0007669"/>
    <property type="project" value="UniProtKB-UniRule"/>
</dbReference>
<dbReference type="PANTHER" id="PTHR30448:SF0">
    <property type="entry name" value="RNASE ADAPTER PROTEIN RAPZ"/>
    <property type="match status" value="1"/>
</dbReference>
<dbReference type="PIRSF" id="PIRSF005052">
    <property type="entry name" value="P-loopkin"/>
    <property type="match status" value="1"/>
</dbReference>
<feature type="binding site" evidence="4">
    <location>
        <begin position="61"/>
        <end position="64"/>
    </location>
    <ligand>
        <name>GTP</name>
        <dbReference type="ChEBI" id="CHEBI:37565"/>
    </ligand>
</feature>
<proteinExistence type="inferred from homology"/>
<organism evidence="7 8">
    <name type="scientific">Micavibrio aeruginosavorus</name>
    <dbReference type="NCBI Taxonomy" id="349221"/>
    <lineage>
        <taxon>Bacteria</taxon>
        <taxon>Pseudomonadati</taxon>
        <taxon>Bdellovibrionota</taxon>
        <taxon>Bdellovibrionia</taxon>
        <taxon>Bdellovibrionales</taxon>
        <taxon>Pseudobdellovibrionaceae</taxon>
        <taxon>Micavibrio</taxon>
    </lineage>
</organism>
<dbReference type="NCBIfam" id="NF003828">
    <property type="entry name" value="PRK05416.1"/>
    <property type="match status" value="1"/>
</dbReference>